<comment type="caution">
    <text evidence="1">The sequence shown here is derived from an EMBL/GenBank/DDBJ whole genome shotgun (WGS) entry which is preliminary data.</text>
</comment>
<organism evidence="1 2">
    <name type="scientific">Lysobacter hankyongensis</name>
    <dbReference type="NCBI Taxonomy" id="1176535"/>
    <lineage>
        <taxon>Bacteria</taxon>
        <taxon>Pseudomonadati</taxon>
        <taxon>Pseudomonadota</taxon>
        <taxon>Gammaproteobacteria</taxon>
        <taxon>Lysobacterales</taxon>
        <taxon>Lysobacteraceae</taxon>
        <taxon>Lysobacter</taxon>
    </lineage>
</organism>
<dbReference type="Proteomes" id="UP001499959">
    <property type="component" value="Unassembled WGS sequence"/>
</dbReference>
<gene>
    <name evidence="1" type="ORF">GCM10023307_03790</name>
</gene>
<name>A0ABP9AMI8_9GAMM</name>
<keyword evidence="2" id="KW-1185">Reference proteome</keyword>
<protein>
    <submittedName>
        <fullName evidence="1">Uncharacterized protein</fullName>
    </submittedName>
</protein>
<sequence>MVTDMTPHAFEHNEDPYRFIVQARHGIDIDAVAVSGDIDRIADVQRLLDGLAEVYTMGFEDGERLATITDWPVKDLVAELRTDFLLALHRGDADLREVIIAEIARRAGTGTDPLVAFAPPLAEEEG</sequence>
<proteinExistence type="predicted"/>
<dbReference type="EMBL" id="BAABJE010000001">
    <property type="protein sequence ID" value="GAA4782486.1"/>
    <property type="molecule type" value="Genomic_DNA"/>
</dbReference>
<accession>A0ABP9AMI8</accession>
<reference evidence="2" key="1">
    <citation type="journal article" date="2019" name="Int. J. Syst. Evol. Microbiol.">
        <title>The Global Catalogue of Microorganisms (GCM) 10K type strain sequencing project: providing services to taxonomists for standard genome sequencing and annotation.</title>
        <authorList>
            <consortium name="The Broad Institute Genomics Platform"/>
            <consortium name="The Broad Institute Genome Sequencing Center for Infectious Disease"/>
            <person name="Wu L."/>
            <person name="Ma J."/>
        </authorList>
    </citation>
    <scope>NUCLEOTIDE SEQUENCE [LARGE SCALE GENOMIC DNA]</scope>
    <source>
        <strain evidence="2">JCM 18204</strain>
    </source>
</reference>
<evidence type="ECO:0000313" key="1">
    <source>
        <dbReference type="EMBL" id="GAA4782486.1"/>
    </source>
</evidence>
<evidence type="ECO:0000313" key="2">
    <source>
        <dbReference type="Proteomes" id="UP001499959"/>
    </source>
</evidence>